<feature type="region of interest" description="Disordered" evidence="3">
    <location>
        <begin position="1525"/>
        <end position="1549"/>
    </location>
</feature>
<dbReference type="Proteomes" id="UP000269154">
    <property type="component" value="Unassembled WGS sequence"/>
</dbReference>
<protein>
    <submittedName>
        <fullName evidence="5">Tetratricopeptide repeat protein</fullName>
    </submittedName>
</protein>
<feature type="region of interest" description="Disordered" evidence="3">
    <location>
        <begin position="2014"/>
        <end position="2033"/>
    </location>
</feature>
<feature type="repeat" description="TPR" evidence="1">
    <location>
        <begin position="1459"/>
        <end position="1492"/>
    </location>
</feature>
<accession>A0A3N6P6S3</accession>
<feature type="repeat" description="TPR" evidence="1">
    <location>
        <begin position="52"/>
        <end position="85"/>
    </location>
</feature>
<keyword evidence="2" id="KW-0175">Coiled coil</keyword>
<feature type="repeat" description="TPR" evidence="1">
    <location>
        <begin position="1355"/>
        <end position="1388"/>
    </location>
</feature>
<feature type="repeat" description="TPR" evidence="1">
    <location>
        <begin position="1423"/>
        <end position="1456"/>
    </location>
</feature>
<evidence type="ECO:0000313" key="6">
    <source>
        <dbReference type="Proteomes" id="UP000269154"/>
    </source>
</evidence>
<dbReference type="GO" id="GO:0006493">
    <property type="term" value="P:protein O-linked glycosylation"/>
    <property type="evidence" value="ECO:0007669"/>
    <property type="project" value="InterPro"/>
</dbReference>
<feature type="repeat" description="TPR" evidence="1">
    <location>
        <begin position="2072"/>
        <end position="2105"/>
    </location>
</feature>
<feature type="repeat" description="TPR" evidence="1">
    <location>
        <begin position="2176"/>
        <end position="2209"/>
    </location>
</feature>
<feature type="repeat" description="TPR" evidence="1">
    <location>
        <begin position="1247"/>
        <end position="1280"/>
    </location>
</feature>
<comment type="caution">
    <text evidence="5">The sequence shown here is derived from an EMBL/GenBank/DDBJ whole genome shotgun (WGS) entry which is preliminary data.</text>
</comment>
<proteinExistence type="predicted"/>
<feature type="repeat" description="TPR" evidence="1">
    <location>
        <begin position="1389"/>
        <end position="1422"/>
    </location>
</feature>
<dbReference type="EMBL" id="RCBY01000180">
    <property type="protein sequence ID" value="RQH30273.1"/>
    <property type="molecule type" value="Genomic_DNA"/>
</dbReference>
<feature type="region of interest" description="Disordered" evidence="3">
    <location>
        <begin position="523"/>
        <end position="544"/>
    </location>
</feature>
<feature type="compositionally biased region" description="Basic and acidic residues" evidence="3">
    <location>
        <begin position="523"/>
        <end position="533"/>
    </location>
</feature>
<evidence type="ECO:0000313" key="5">
    <source>
        <dbReference type="EMBL" id="RQH30273.1"/>
    </source>
</evidence>
<feature type="repeat" description="TPR" evidence="1">
    <location>
        <begin position="1883"/>
        <end position="1916"/>
    </location>
</feature>
<dbReference type="GO" id="GO:0097363">
    <property type="term" value="F:protein O-acetylglucosaminyltransferase activity"/>
    <property type="evidence" value="ECO:0007669"/>
    <property type="project" value="TreeGrafter"/>
</dbReference>
<feature type="repeat" description="TPR" evidence="1">
    <location>
        <begin position="1813"/>
        <end position="1846"/>
    </location>
</feature>
<dbReference type="PANTHER" id="PTHR44366:SF1">
    <property type="entry name" value="UDP-N-ACETYLGLUCOSAMINE--PEPTIDE N-ACETYLGLUCOSAMINYLTRANSFERASE 110 KDA SUBUNIT"/>
    <property type="match status" value="1"/>
</dbReference>
<evidence type="ECO:0000256" key="2">
    <source>
        <dbReference type="SAM" id="Coils"/>
    </source>
</evidence>
<feature type="repeat" description="TPR" evidence="1">
    <location>
        <begin position="86"/>
        <end position="119"/>
    </location>
</feature>
<feature type="repeat" description="TPR" evidence="1">
    <location>
        <begin position="18"/>
        <end position="51"/>
    </location>
</feature>
<name>A0A3N6P6S3_9CYAN</name>
<keyword evidence="1" id="KW-0802">TPR repeat</keyword>
<organism evidence="5 6">
    <name type="scientific">Okeania hirsuta</name>
    <dbReference type="NCBI Taxonomy" id="1458930"/>
    <lineage>
        <taxon>Bacteria</taxon>
        <taxon>Bacillati</taxon>
        <taxon>Cyanobacteriota</taxon>
        <taxon>Cyanophyceae</taxon>
        <taxon>Oscillatoriophycideae</taxon>
        <taxon>Oscillatoriales</taxon>
        <taxon>Microcoleaceae</taxon>
        <taxon>Okeania</taxon>
    </lineage>
</organism>
<dbReference type="InterPro" id="IPR006597">
    <property type="entry name" value="Sel1-like"/>
</dbReference>
<feature type="domain" description="Glycosyltransferase 61 catalytic" evidence="4">
    <location>
        <begin position="754"/>
        <end position="944"/>
    </location>
</feature>
<feature type="repeat" description="TPR" evidence="1">
    <location>
        <begin position="2210"/>
        <end position="2243"/>
    </location>
</feature>
<feature type="compositionally biased region" description="Polar residues" evidence="3">
    <location>
        <begin position="321"/>
        <end position="334"/>
    </location>
</feature>
<reference evidence="5 6" key="1">
    <citation type="journal article" date="2018" name="ACS Chem. Biol.">
        <title>Ketoreductase domain dysfunction expands chemodiversity: malyngamide biosynthesis in the cyanobacterium Okeania hirsuta.</title>
        <authorList>
            <person name="Moss N.A."/>
            <person name="Leao T."/>
            <person name="Rankin M."/>
            <person name="McCullough T.M."/>
            <person name="Qu P."/>
            <person name="Korobeynikov A."/>
            <person name="Smith J.L."/>
            <person name="Gerwick L."/>
            <person name="Gerwick W.H."/>
        </authorList>
    </citation>
    <scope>NUCLEOTIDE SEQUENCE [LARGE SCALE GENOMIC DNA]</scope>
    <source>
        <strain evidence="5 6">PAB10Feb10-1</strain>
    </source>
</reference>
<gene>
    <name evidence="5" type="ORF">D5R40_24015</name>
</gene>
<dbReference type="InterPro" id="IPR037919">
    <property type="entry name" value="OGT"/>
</dbReference>
<sequence>MHYYSNMSSESSKALKLAEEKASRGLLYQKQGKLEAAILLYQEALTLVPDLHYIQYNLGIAFQHQGNLSAAYIHYQQAIAHHPQHIQAYYNIGIVLQQQGLLDRAISSYQKVINLCQFKGENILIQVQAYSNWGNILVKEGRSKEAIEIFQQAINLKPDDASLYNNQGQAFFELGKVEKAITNYRQALALKPQLIVAIHNLGKVYQQQGLHSEAIVYFQEIIKQYPENLSAHSNCAFSFLELGKLAAAIPHLQKANEGNSFVESYCEKADLLTGLDELEKAKIACARFLDKVKSQKSKGRRKKEEVRSKKEEVRNKKLKGRSQNSEIKSQNEEGISQEWMGTEISTNYQYPVDDEILNSKEIDKSELTQINLENAICRGECHSPSLDIQNSKVKSQKEEVRNQNSEIKSQNEEGISRDWMGTQTPTNCQNPVDSEILNPEEIDKLYLAEVRENLILTYSSLGNVLFEYGEYSQAENYYQKALKFQPLNVDLHLKLGNSLAKQKRFNTAIIVYHLGLAVESFEEGRRKKEEGRRHPPLPPFERGEEEGIRNKWMGTQIPTNSQHSVDGGVLNPRKKDNYAISQALEKVLVQRNNFEEFKSQKKSKEVRSQKWIGSQISNDRVKCQGLNCKPCLKRIFKQLQPIHLGNGIHSLSREKTQKINIDFPETPKFVKEVVNGRAWIVPQKNNWMICNAIAIINQENQLLAEVSREYPGQLPGCDKYDINNHRFFTTEELPPLEEINGTVAVLSGLSGNVYFHWMVDILPRIEILRRNGINFEEIDWFLVNSTKQPFQQETLRILGIPEDKIIESDRYPYIQAKKLIVPSFSSHLAWVERWALEFHRQVFLNGSLSTILQDGFKRKENQHNQVISYPERIYISRNKAKYRRVINEEKVIDILSEYGFVTIELETLSVVEQASLFANAKVIVSPHGSGLTNIMFCSPETTVIELVSPNYIKHYYWAIAQQLGLKYYYLVGEEFTYYPIRQIMYPNSLTEDIIINLSKLEKMLSQASIIKVNSHPTVKFLNEEQTSQEKILLEKKLSNSQVDVLTFSQKGEEDNVSRTVVSNQMASKVNPTEAATHFHKKALFYLERKKLNEAKAACEQALKNKPDFAEACKTMGIIVQKEGQIEAAFEWYSRGINIQPNFAEAYVNIGTLYARKQQWQEAIEYYQKAINIKPYLAPAHRNIAKAYHKIGKVVEAAIFQYKAYCLEPTKIKDQEYINLGNTLLKHQKLIEAISCYRSAIKLNPNSAVAYQNIAEALSQAGDFEESNTCYRKAIQLGIINLSNVNGNLGKKTSNLSAKNTAHQINSTIINQEKIEEGRREKWMGTQTPTNFQHPVDDGVLNPKSQDNISVERDNVEAYKRLGKMLQNQGQAAEAWQWYTKAISIAPKDPEIYRDLGSLYGQQQQWQEAIQCYQRAIEICPNMADVNRYLATALTHVGQHAEASKFWEKAYSLEPETATAEEHLLLGNTLLQMNLVEQAISCYCHAIQINPKLAVAYQNLGEALKLQSNSQLSNPQVEEGIRKTEVERKKKSMGTQIPTNSNFQHPVDGGVLNPKSKDKTYVNNSDINHHIYSFQPDIAQKIDGAIDQERVSSSDIQLVGNTGTFQSPLKYFEQFFKQLFDRVAAVFNFHHQSSKKYLQPSENIPRLQGTNNSFPLKPEIDFNIKDTTETAGENLLFPVEVNLTNTDKNQQKKALIKDASNELEKIEEALPKIDRPQIESSNKIDTQINAQYVDVTKSAVVLPDVYIQRAIAYNQEGLYEQAIAQCQQAIAVQPEMAMAYKILGNAQQKIGSASQRQKAKQNYLKAISLDSQDPSIHVNLGSLYAQEELWEKAIPCYQKAIAIKPDFAGAYRNLAKAWTQVGKQAEAADCWYEAYTLTPENITPDQHLNLGNTLCRQGQLTKAIFCYQKAIKLNSNYAAAYQNLATTLKRQGKVNEAAIYAQKAREISNISVKKQVEVNGKKPQHINPEDILQSYSNSMEEVESQNSKLKSQKLEIEEVKSQKWMGTQNPINFQHPVDGGVLNPKSKDKKEKEKLPQINQADLIKQAEAEFVNSKFYDAISTCEEAISIKPHAIAYQIMGKSWVEINKPDEAIAAYQKAIEIKPDFGEIYASLGELYAQHQRQKEAIAAYKKAIKLAPDLKDSYRGLVEVLLDQGKVDEAEELSYNALIQHPSWATAQEFCTLGRGLIAENKTQQGIACFYQAIELDPKLLEAHYSLGKALAEKGEWLEAINYYQEVIQLEANETEENYSESEINIDIGEIYHLLGDALQEIGKLDESVAAYQRAIELTGN</sequence>
<dbReference type="SMART" id="SM00028">
    <property type="entry name" value="TPR"/>
    <property type="match status" value="31"/>
</dbReference>
<dbReference type="Pfam" id="PF13414">
    <property type="entry name" value="TPR_11"/>
    <property type="match status" value="6"/>
</dbReference>
<feature type="repeat" description="TPR" evidence="1">
    <location>
        <begin position="1213"/>
        <end position="1246"/>
    </location>
</feature>
<evidence type="ECO:0000259" key="4">
    <source>
        <dbReference type="Pfam" id="PF04577"/>
    </source>
</evidence>
<dbReference type="Pfam" id="PF04577">
    <property type="entry name" value="Glyco_transf_61"/>
    <property type="match status" value="1"/>
</dbReference>
<dbReference type="Pfam" id="PF13181">
    <property type="entry name" value="TPR_8"/>
    <property type="match status" value="4"/>
</dbReference>
<dbReference type="Pfam" id="PF13431">
    <property type="entry name" value="TPR_17"/>
    <property type="match status" value="1"/>
</dbReference>
<dbReference type="InterPro" id="IPR049625">
    <property type="entry name" value="Glyco_transf_61_cat"/>
</dbReference>
<feature type="compositionally biased region" description="Basic and acidic residues" evidence="3">
    <location>
        <begin position="2024"/>
        <end position="2033"/>
    </location>
</feature>
<dbReference type="Pfam" id="PF13432">
    <property type="entry name" value="TPR_16"/>
    <property type="match status" value="1"/>
</dbReference>
<feature type="repeat" description="TPR" evidence="1">
    <location>
        <begin position="127"/>
        <end position="160"/>
    </location>
</feature>
<feature type="compositionally biased region" description="Basic and acidic residues" evidence="3">
    <location>
        <begin position="302"/>
        <end position="315"/>
    </location>
</feature>
<feature type="repeat" description="TPR" evidence="1">
    <location>
        <begin position="1143"/>
        <end position="1176"/>
    </location>
</feature>
<feature type="region of interest" description="Disordered" evidence="3">
    <location>
        <begin position="389"/>
        <end position="423"/>
    </location>
</feature>
<feature type="repeat" description="TPR" evidence="1">
    <location>
        <begin position="2106"/>
        <end position="2139"/>
    </location>
</feature>
<feature type="compositionally biased region" description="Polar residues" evidence="3">
    <location>
        <begin position="1532"/>
        <end position="1543"/>
    </location>
</feature>
<feature type="region of interest" description="Disordered" evidence="3">
    <location>
        <begin position="299"/>
        <end position="336"/>
    </location>
</feature>
<feature type="repeat" description="TPR" evidence="1">
    <location>
        <begin position="1742"/>
        <end position="1775"/>
    </location>
</feature>
<feature type="repeat" description="TPR" evidence="1">
    <location>
        <begin position="455"/>
        <end position="488"/>
    </location>
</feature>
<dbReference type="OrthoDB" id="182122at2"/>
<dbReference type="InterPro" id="IPR019734">
    <property type="entry name" value="TPR_rpt"/>
</dbReference>
<feature type="repeat" description="TPR" evidence="1">
    <location>
        <begin position="1847"/>
        <end position="1880"/>
    </location>
</feature>
<dbReference type="Gene3D" id="1.25.40.10">
    <property type="entry name" value="Tetratricopeptide repeat domain"/>
    <property type="match status" value="12"/>
</dbReference>
<keyword evidence="6" id="KW-1185">Reference proteome</keyword>
<feature type="coiled-coil region" evidence="2">
    <location>
        <begin position="1971"/>
        <end position="2001"/>
    </location>
</feature>
<evidence type="ECO:0000256" key="1">
    <source>
        <dbReference type="PROSITE-ProRule" id="PRU00339"/>
    </source>
</evidence>
<feature type="repeat" description="TPR" evidence="1">
    <location>
        <begin position="195"/>
        <end position="228"/>
    </location>
</feature>
<dbReference type="PANTHER" id="PTHR44366">
    <property type="entry name" value="UDP-N-ACETYLGLUCOSAMINE--PEPTIDE N-ACETYLGLUCOSAMINYLTRANSFERASE 110 KDA SUBUNIT"/>
    <property type="match status" value="1"/>
</dbReference>
<dbReference type="SMART" id="SM00671">
    <property type="entry name" value="SEL1"/>
    <property type="match status" value="8"/>
</dbReference>
<dbReference type="Pfam" id="PF13424">
    <property type="entry name" value="TPR_12"/>
    <property type="match status" value="3"/>
</dbReference>
<dbReference type="PROSITE" id="PS50005">
    <property type="entry name" value="TPR"/>
    <property type="match status" value="23"/>
</dbReference>
<evidence type="ECO:0000256" key="3">
    <source>
        <dbReference type="SAM" id="MobiDB-lite"/>
    </source>
</evidence>
<feature type="repeat" description="TPR" evidence="1">
    <location>
        <begin position="1109"/>
        <end position="1142"/>
    </location>
</feature>
<feature type="repeat" description="TPR" evidence="1">
    <location>
        <begin position="161"/>
        <end position="194"/>
    </location>
</feature>
<dbReference type="PROSITE" id="PS50293">
    <property type="entry name" value="TPR_REGION"/>
    <property type="match status" value="8"/>
</dbReference>
<dbReference type="SUPFAM" id="SSF48452">
    <property type="entry name" value="TPR-like"/>
    <property type="match status" value="6"/>
</dbReference>
<dbReference type="InterPro" id="IPR011990">
    <property type="entry name" value="TPR-like_helical_dom_sf"/>
</dbReference>